<sequence length="250" mass="28375">MKLQEAIQPRSLANGYGRRKVEKESVNRTGHKSQSGKTDLSRQTSAGVLAGSNSGDYGSPSRERLVYLTTCLIGHRVEVQVTDGSLCSGIYIIRQMLKKILGVAVTRDGFTSDVQHVKKEIMIDSSISQSRHVEIEFIFFTFRGWDQFEANAALFGVKSTFDEELYTTKLERGPQMRDLEREALKIAREIEGEETHDLHLAEERGIHPHENFDIDEETRFSSVFRGVDDSGYDEDEEVLFKSHNDETFCC</sequence>
<keyword evidence="2" id="KW-1185">Reference proteome</keyword>
<accession>A0ACB7YDP5</accession>
<organism evidence="1 2">
    <name type="scientific">Vaccinium darrowii</name>
    <dbReference type="NCBI Taxonomy" id="229202"/>
    <lineage>
        <taxon>Eukaryota</taxon>
        <taxon>Viridiplantae</taxon>
        <taxon>Streptophyta</taxon>
        <taxon>Embryophyta</taxon>
        <taxon>Tracheophyta</taxon>
        <taxon>Spermatophyta</taxon>
        <taxon>Magnoliopsida</taxon>
        <taxon>eudicotyledons</taxon>
        <taxon>Gunneridae</taxon>
        <taxon>Pentapetalae</taxon>
        <taxon>asterids</taxon>
        <taxon>Ericales</taxon>
        <taxon>Ericaceae</taxon>
        <taxon>Vaccinioideae</taxon>
        <taxon>Vaccinieae</taxon>
        <taxon>Vaccinium</taxon>
    </lineage>
</organism>
<gene>
    <name evidence="1" type="ORF">Vadar_014527</name>
</gene>
<protein>
    <submittedName>
        <fullName evidence="1">Uncharacterized protein</fullName>
    </submittedName>
</protein>
<dbReference type="Proteomes" id="UP000828048">
    <property type="component" value="Chromosome 8"/>
</dbReference>
<comment type="caution">
    <text evidence="1">The sequence shown here is derived from an EMBL/GenBank/DDBJ whole genome shotgun (WGS) entry which is preliminary data.</text>
</comment>
<evidence type="ECO:0000313" key="2">
    <source>
        <dbReference type="Proteomes" id="UP000828048"/>
    </source>
</evidence>
<name>A0ACB7YDP5_9ERIC</name>
<reference evidence="1 2" key="1">
    <citation type="journal article" date="2021" name="Hortic Res">
        <title>High-quality reference genome and annotation aids understanding of berry development for evergreen blueberry (Vaccinium darrowii).</title>
        <authorList>
            <person name="Yu J."/>
            <person name="Hulse-Kemp A.M."/>
            <person name="Babiker E."/>
            <person name="Staton M."/>
        </authorList>
    </citation>
    <scope>NUCLEOTIDE SEQUENCE [LARGE SCALE GENOMIC DNA]</scope>
    <source>
        <strain evidence="2">cv. NJ 8807/NJ 8810</strain>
        <tissue evidence="1">Young leaf</tissue>
    </source>
</reference>
<proteinExistence type="predicted"/>
<dbReference type="EMBL" id="CM037158">
    <property type="protein sequence ID" value="KAH7851631.1"/>
    <property type="molecule type" value="Genomic_DNA"/>
</dbReference>
<evidence type="ECO:0000313" key="1">
    <source>
        <dbReference type="EMBL" id="KAH7851631.1"/>
    </source>
</evidence>